<reference evidence="5" key="1">
    <citation type="submission" date="2015-02" db="EMBL/GenBank/DDBJ databases">
        <authorList>
            <person name="Gon?alves P."/>
        </authorList>
    </citation>
    <scope>NUCLEOTIDE SEQUENCE [LARGE SCALE GENOMIC DNA]</scope>
</reference>
<evidence type="ECO:0000259" key="3">
    <source>
        <dbReference type="Pfam" id="PF04083"/>
    </source>
</evidence>
<dbReference type="InterPro" id="IPR006693">
    <property type="entry name" value="AB_hydrolase_lipase"/>
</dbReference>
<dbReference type="SUPFAM" id="SSF53474">
    <property type="entry name" value="alpha/beta-Hydrolases"/>
    <property type="match status" value="1"/>
</dbReference>
<sequence length="450" mass="51478">MGATPDTASRRHAASSKGHEGEHGRARPDAFATYEPKRIPRKNPDYGSSSQELGYDPNDRTFTNDLERPRYPTQTFYQRCWLEGFQLASAIGTSLTFNLIVVLAVISHVFKRVNPFHKDPPRPAVEKEYEDRISGERYSARAKYYAEFFGYECEDIDVETEDGFVLRVHHLISKKHEKPGHPVILQHGILSNSVTYMVNEERSLAFWLLEQGYDVYLGNIRTNFKMPHRHVKDIGLYDVPAIVEYVNKRTGLKPAYIGHSQGASTMFIALSRGMRPDIGNKISTFIALAPAVYAGPALRHFPFSLMRRFKSRRAWKLVFGVREFIPIISVLQAVLPSWLFGHIANVVFAFIFGFHDHNYMGVFSYANCVFDTTATEPWFPPSFPPLALFYGTLDTLVLGKPLVERIRSHEPHVRMLKAVALENYDPLWAYTAAEECYPGIREMIEETRYL</sequence>
<evidence type="ECO:0000313" key="5">
    <source>
        <dbReference type="Proteomes" id="UP000243876"/>
    </source>
</evidence>
<gene>
    <name evidence="4" type="primary">SPOSA6832_02403</name>
</gene>
<feature type="domain" description="Partial AB-hydrolase lipase" evidence="3">
    <location>
        <begin position="143"/>
        <end position="199"/>
    </location>
</feature>
<dbReference type="Pfam" id="PF04083">
    <property type="entry name" value="Abhydro_lipase"/>
    <property type="match status" value="1"/>
</dbReference>
<feature type="compositionally biased region" description="Basic and acidic residues" evidence="1">
    <location>
        <begin position="17"/>
        <end position="28"/>
    </location>
</feature>
<keyword evidence="2" id="KW-0812">Transmembrane</keyword>
<dbReference type="Proteomes" id="UP000243876">
    <property type="component" value="Unassembled WGS sequence"/>
</dbReference>
<feature type="compositionally biased region" description="Basic and acidic residues" evidence="1">
    <location>
        <begin position="35"/>
        <end position="44"/>
    </location>
</feature>
<organism evidence="4 5">
    <name type="scientific">Sporidiobolus salmonicolor</name>
    <name type="common">Yeast-like fungus</name>
    <name type="synonym">Sporobolomyces salmonicolor</name>
    <dbReference type="NCBI Taxonomy" id="5005"/>
    <lineage>
        <taxon>Eukaryota</taxon>
        <taxon>Fungi</taxon>
        <taxon>Dikarya</taxon>
        <taxon>Basidiomycota</taxon>
        <taxon>Pucciniomycotina</taxon>
        <taxon>Microbotryomycetes</taxon>
        <taxon>Sporidiobolales</taxon>
        <taxon>Sporidiobolaceae</taxon>
        <taxon>Sporobolomyces</taxon>
    </lineage>
</organism>
<accession>A0A0D6ELB0</accession>
<evidence type="ECO:0000256" key="1">
    <source>
        <dbReference type="SAM" id="MobiDB-lite"/>
    </source>
</evidence>
<feature type="transmembrane region" description="Helical" evidence="2">
    <location>
        <begin position="87"/>
        <end position="110"/>
    </location>
</feature>
<keyword evidence="5" id="KW-1185">Reference proteome</keyword>
<name>A0A0D6ELB0_SPOSA</name>
<proteinExistence type="predicted"/>
<keyword evidence="2" id="KW-0472">Membrane</keyword>
<dbReference type="EMBL" id="CENE01000008">
    <property type="protein sequence ID" value="CEQ40754.1"/>
    <property type="molecule type" value="Genomic_DNA"/>
</dbReference>
<keyword evidence="2" id="KW-1133">Transmembrane helix</keyword>
<evidence type="ECO:0000256" key="2">
    <source>
        <dbReference type="SAM" id="Phobius"/>
    </source>
</evidence>
<protein>
    <submittedName>
        <fullName evidence="4">SPOSA6832_02403-mRNA-1:cds</fullName>
    </submittedName>
</protein>
<dbReference type="OrthoDB" id="9974421at2759"/>
<dbReference type="PANTHER" id="PTHR11005">
    <property type="entry name" value="LYSOSOMAL ACID LIPASE-RELATED"/>
    <property type="match status" value="1"/>
</dbReference>
<dbReference type="GO" id="GO:0006629">
    <property type="term" value="P:lipid metabolic process"/>
    <property type="evidence" value="ECO:0007669"/>
    <property type="project" value="InterPro"/>
</dbReference>
<dbReference type="InterPro" id="IPR029058">
    <property type="entry name" value="AB_hydrolase_fold"/>
</dbReference>
<evidence type="ECO:0000313" key="4">
    <source>
        <dbReference type="EMBL" id="CEQ40754.1"/>
    </source>
</evidence>
<feature type="region of interest" description="Disordered" evidence="1">
    <location>
        <begin position="1"/>
        <end position="67"/>
    </location>
</feature>
<dbReference type="AlphaFoldDB" id="A0A0D6ELB0"/>
<dbReference type="Gene3D" id="3.40.50.1820">
    <property type="entry name" value="alpha/beta hydrolase"/>
    <property type="match status" value="1"/>
</dbReference>